<gene>
    <name evidence="1" type="ORF">A3F23_01560</name>
</gene>
<dbReference type="Proteomes" id="UP000177723">
    <property type="component" value="Unassembled WGS sequence"/>
</dbReference>
<sequence length="138" mass="15472">MKAIVLDGFYTLENCIGVAVRDESGRSIPVHSDGSFAAKPDSKYRVIVSNERENLIPVWLSGKHIFLAQIREFTIRIKSGRLQNAGNCFALFSLERGRLVLYKISVQPQGGWLKLSCDKTGVRQDMVVAPKVIETIRH</sequence>
<comment type="caution">
    <text evidence="1">The sequence shown here is derived from an EMBL/GenBank/DDBJ whole genome shotgun (WGS) entry which is preliminary data.</text>
</comment>
<evidence type="ECO:0000313" key="2">
    <source>
        <dbReference type="Proteomes" id="UP000177723"/>
    </source>
</evidence>
<evidence type="ECO:0000313" key="1">
    <source>
        <dbReference type="EMBL" id="OGF77728.1"/>
    </source>
</evidence>
<dbReference type="AlphaFoldDB" id="A0A1F5WPY9"/>
<organism evidence="1 2">
    <name type="scientific">Candidatus Giovannonibacteria bacterium RIFCSPHIGHO2_12_FULL_43_15</name>
    <dbReference type="NCBI Taxonomy" id="1798341"/>
    <lineage>
        <taxon>Bacteria</taxon>
        <taxon>Candidatus Giovannoniibacteriota</taxon>
    </lineage>
</organism>
<dbReference type="EMBL" id="MFHT01000013">
    <property type="protein sequence ID" value="OGF77728.1"/>
    <property type="molecule type" value="Genomic_DNA"/>
</dbReference>
<proteinExistence type="predicted"/>
<reference evidence="1 2" key="1">
    <citation type="journal article" date="2016" name="Nat. Commun.">
        <title>Thousands of microbial genomes shed light on interconnected biogeochemical processes in an aquifer system.</title>
        <authorList>
            <person name="Anantharaman K."/>
            <person name="Brown C.T."/>
            <person name="Hug L.A."/>
            <person name="Sharon I."/>
            <person name="Castelle C.J."/>
            <person name="Probst A.J."/>
            <person name="Thomas B.C."/>
            <person name="Singh A."/>
            <person name="Wilkins M.J."/>
            <person name="Karaoz U."/>
            <person name="Brodie E.L."/>
            <person name="Williams K.H."/>
            <person name="Hubbard S.S."/>
            <person name="Banfield J.F."/>
        </authorList>
    </citation>
    <scope>NUCLEOTIDE SEQUENCE [LARGE SCALE GENOMIC DNA]</scope>
</reference>
<accession>A0A1F5WPY9</accession>
<name>A0A1F5WPY9_9BACT</name>
<protein>
    <submittedName>
        <fullName evidence="1">Uncharacterized protein</fullName>
    </submittedName>
</protein>